<dbReference type="OrthoDB" id="3268233at2"/>
<accession>A0A4R7J7L5</accession>
<gene>
    <name evidence="1" type="ORF">CLV29_0840</name>
</gene>
<evidence type="ECO:0000313" key="2">
    <source>
        <dbReference type="Proteomes" id="UP000295371"/>
    </source>
</evidence>
<sequence length="126" mass="13490">MGSTSGPGTLARWMRRLTASNDQLLADERQLAAEKAGATPVQQCQDRALVSVSGTITALTVPPKDVVRVEADLDDGSGQVKLIWMGRREIRGITAGTALRATGRMSCCGTSRVIYNPSYEIINTPN</sequence>
<keyword evidence="2" id="KW-1185">Reference proteome</keyword>
<dbReference type="Proteomes" id="UP000295371">
    <property type="component" value="Unassembled WGS sequence"/>
</dbReference>
<proteinExistence type="predicted"/>
<comment type="caution">
    <text evidence="1">The sequence shown here is derived from an EMBL/GenBank/DDBJ whole genome shotgun (WGS) entry which is preliminary data.</text>
</comment>
<dbReference type="RefSeq" id="WP_133753781.1">
    <property type="nucleotide sequence ID" value="NZ_SOAW01000001.1"/>
</dbReference>
<organism evidence="1 2">
    <name type="scientific">Naumannella halotolerans</name>
    <dbReference type="NCBI Taxonomy" id="993414"/>
    <lineage>
        <taxon>Bacteria</taxon>
        <taxon>Bacillati</taxon>
        <taxon>Actinomycetota</taxon>
        <taxon>Actinomycetes</taxon>
        <taxon>Propionibacteriales</taxon>
        <taxon>Propionibacteriaceae</taxon>
        <taxon>Naumannella</taxon>
    </lineage>
</organism>
<name>A0A4R7J7L5_9ACTN</name>
<evidence type="ECO:0000313" key="1">
    <source>
        <dbReference type="EMBL" id="TDT33235.1"/>
    </source>
</evidence>
<dbReference type="AlphaFoldDB" id="A0A4R7J7L5"/>
<reference evidence="1 2" key="1">
    <citation type="submission" date="2019-03" db="EMBL/GenBank/DDBJ databases">
        <title>Genomic Encyclopedia of Archaeal and Bacterial Type Strains, Phase II (KMG-II): from individual species to whole genera.</title>
        <authorList>
            <person name="Goeker M."/>
        </authorList>
    </citation>
    <scope>NUCLEOTIDE SEQUENCE [LARGE SCALE GENOMIC DNA]</scope>
    <source>
        <strain evidence="1 2">DSM 24323</strain>
    </source>
</reference>
<evidence type="ECO:0008006" key="3">
    <source>
        <dbReference type="Google" id="ProtNLM"/>
    </source>
</evidence>
<dbReference type="Gene3D" id="2.40.50.140">
    <property type="entry name" value="Nucleic acid-binding proteins"/>
    <property type="match status" value="1"/>
</dbReference>
<dbReference type="EMBL" id="SOAW01000001">
    <property type="protein sequence ID" value="TDT33235.1"/>
    <property type="molecule type" value="Genomic_DNA"/>
</dbReference>
<protein>
    <recommendedName>
        <fullName evidence="3">ATP-dependent DNA helicase RecG</fullName>
    </recommendedName>
</protein>
<dbReference type="CDD" id="cd04488">
    <property type="entry name" value="RecG_wedge_OBF"/>
    <property type="match status" value="1"/>
</dbReference>
<dbReference type="InterPro" id="IPR012340">
    <property type="entry name" value="NA-bd_OB-fold"/>
</dbReference>